<reference evidence="3 4" key="1">
    <citation type="submission" date="2020-12" db="EMBL/GenBank/DDBJ databases">
        <title>Microorganisms.</title>
        <authorList>
            <person name="Matos J."/>
            <person name="Faleiro L."/>
            <person name="Duarte I."/>
        </authorList>
    </citation>
    <scope>NUCLEOTIDE SEQUENCE [LARGE SCALE GENOMIC DNA]</scope>
    <source>
        <strain evidence="3 4">PtFD3Pch2</strain>
    </source>
</reference>
<organism evidence="3 4">
    <name type="scientific">Bacteroides uniformis</name>
    <dbReference type="NCBI Taxonomy" id="820"/>
    <lineage>
        <taxon>Bacteria</taxon>
        <taxon>Pseudomonadati</taxon>
        <taxon>Bacteroidota</taxon>
        <taxon>Bacteroidia</taxon>
        <taxon>Bacteroidales</taxon>
        <taxon>Bacteroidaceae</taxon>
        <taxon>Bacteroides</taxon>
    </lineage>
</organism>
<dbReference type="EMBL" id="JAFBJK010000003">
    <property type="protein sequence ID" value="MBT8727269.1"/>
    <property type="molecule type" value="Genomic_DNA"/>
</dbReference>
<evidence type="ECO:0000256" key="1">
    <source>
        <dbReference type="SAM" id="MobiDB-lite"/>
    </source>
</evidence>
<sequence>MKKKSFLSGVSAKLALAAVALTSVMFTSCEKEEFNVAPVEQADASAKISITVYDLSDGSIITDATVTNQEGTPVQGFVEVAAGADGKIAYDTKIFTATKPGYLSGVGQAVIPALNKGQFAIIPVSIYLQKEVDAAKDVAVNEDPSTVVITPVDKSETVSKEAGEEPVSFDYEFEAEDGQQVTNVEKVIEWIDTNHPVTKALSDAEVNKVLKALVNSLNSGIEKKKFVETIKIYPYTKLVSVDIVTKYKTSNNTISTMVDGTLYTIPDVQIRKVESVVATPNIISIGHGHGHGHGDGNNAGGGDAPTE</sequence>
<evidence type="ECO:0000256" key="2">
    <source>
        <dbReference type="SAM" id="SignalP"/>
    </source>
</evidence>
<name>A0ABS5X5P4_BACUN</name>
<feature type="signal peptide" evidence="2">
    <location>
        <begin position="1"/>
        <end position="22"/>
    </location>
</feature>
<feature type="region of interest" description="Disordered" evidence="1">
    <location>
        <begin position="286"/>
        <end position="307"/>
    </location>
</feature>
<dbReference type="PROSITE" id="PS51257">
    <property type="entry name" value="PROKAR_LIPOPROTEIN"/>
    <property type="match status" value="1"/>
</dbReference>
<dbReference type="Proteomes" id="UP001196342">
    <property type="component" value="Unassembled WGS sequence"/>
</dbReference>
<keyword evidence="4" id="KW-1185">Reference proteome</keyword>
<feature type="chain" id="PRO_5047487833" evidence="2">
    <location>
        <begin position="23"/>
        <end position="307"/>
    </location>
</feature>
<gene>
    <name evidence="3" type="ORF">JQN06_14050</name>
</gene>
<evidence type="ECO:0000313" key="4">
    <source>
        <dbReference type="Proteomes" id="UP001196342"/>
    </source>
</evidence>
<protein>
    <submittedName>
        <fullName evidence="3">DUF3869 domain-containing protein</fullName>
    </submittedName>
</protein>
<comment type="caution">
    <text evidence="3">The sequence shown here is derived from an EMBL/GenBank/DDBJ whole genome shotgun (WGS) entry which is preliminary data.</text>
</comment>
<dbReference type="RefSeq" id="WP_005836058.1">
    <property type="nucleotide sequence ID" value="NZ_CAXSKL010000001.1"/>
</dbReference>
<feature type="compositionally biased region" description="Gly residues" evidence="1">
    <location>
        <begin position="295"/>
        <end position="307"/>
    </location>
</feature>
<accession>A0ABS5X5P4</accession>
<keyword evidence="2" id="KW-0732">Signal</keyword>
<proteinExistence type="predicted"/>
<evidence type="ECO:0000313" key="3">
    <source>
        <dbReference type="EMBL" id="MBT8727269.1"/>
    </source>
</evidence>